<evidence type="ECO:0000313" key="4">
    <source>
        <dbReference type="Proteomes" id="UP000274920"/>
    </source>
</evidence>
<keyword evidence="2" id="KW-0812">Transmembrane</keyword>
<protein>
    <submittedName>
        <fullName evidence="3">DUF3789 domain-containing protein</fullName>
    </submittedName>
</protein>
<name>A0A426DKY7_9FIRM</name>
<gene>
    <name evidence="3" type="ORF">EBB54_20825</name>
</gene>
<dbReference type="InterPro" id="IPR024522">
    <property type="entry name" value="DUF3789"/>
</dbReference>
<comment type="caution">
    <text evidence="3">The sequence shown here is derived from an EMBL/GenBank/DDBJ whole genome shotgun (WGS) entry which is preliminary data.</text>
</comment>
<keyword evidence="2" id="KW-1133">Transmembrane helix</keyword>
<dbReference type="AlphaFoldDB" id="A0A426DKY7"/>
<evidence type="ECO:0000313" key="3">
    <source>
        <dbReference type="EMBL" id="RRK33519.1"/>
    </source>
</evidence>
<feature type="region of interest" description="Disordered" evidence="1">
    <location>
        <begin position="32"/>
        <end position="54"/>
    </location>
</feature>
<keyword evidence="4" id="KW-1185">Reference proteome</keyword>
<organism evidence="3 4">
    <name type="scientific">Schaedlerella arabinosiphila</name>
    <dbReference type="NCBI Taxonomy" id="2044587"/>
    <lineage>
        <taxon>Bacteria</taxon>
        <taxon>Bacillati</taxon>
        <taxon>Bacillota</taxon>
        <taxon>Clostridia</taxon>
        <taxon>Lachnospirales</taxon>
        <taxon>Lachnospiraceae</taxon>
        <taxon>Schaedlerella</taxon>
    </lineage>
</organism>
<reference evidence="3" key="1">
    <citation type="submission" date="2018-10" db="EMBL/GenBank/DDBJ databases">
        <title>Schaedlerella arabinophila gen. nov. sp. nov., isolated from the mouse intestinal tract and comparative analysis with the genome of the closely related altered Schaedler flora strain ASF502.</title>
        <authorList>
            <person name="Miyake S."/>
            <person name="Soh M."/>
            <person name="Seedorf H."/>
        </authorList>
    </citation>
    <scope>NUCLEOTIDE SEQUENCE [LARGE SCALE GENOMIC DNA]</scope>
    <source>
        <strain evidence="3">DSM 106076</strain>
    </source>
</reference>
<sequence>MSNFLYFILGTTLGGMCGVSCMCVLQISRLSEGKGDANAETECADTVPTDRGRS</sequence>
<proteinExistence type="predicted"/>
<feature type="transmembrane region" description="Helical" evidence="2">
    <location>
        <begin position="6"/>
        <end position="25"/>
    </location>
</feature>
<keyword evidence="2" id="KW-0472">Membrane</keyword>
<dbReference type="RefSeq" id="WP_125128772.1">
    <property type="nucleotide sequence ID" value="NZ_RHJS01000002.1"/>
</dbReference>
<dbReference type="Pfam" id="PF12664">
    <property type="entry name" value="DUF3789"/>
    <property type="match status" value="1"/>
</dbReference>
<evidence type="ECO:0000256" key="2">
    <source>
        <dbReference type="SAM" id="Phobius"/>
    </source>
</evidence>
<accession>A0A426DKY7</accession>
<dbReference type="EMBL" id="RHJS01000002">
    <property type="protein sequence ID" value="RRK33519.1"/>
    <property type="molecule type" value="Genomic_DNA"/>
</dbReference>
<evidence type="ECO:0000256" key="1">
    <source>
        <dbReference type="SAM" id="MobiDB-lite"/>
    </source>
</evidence>
<dbReference type="Proteomes" id="UP000274920">
    <property type="component" value="Unassembled WGS sequence"/>
</dbReference>